<feature type="compositionally biased region" description="Low complexity" evidence="2">
    <location>
        <begin position="9"/>
        <end position="18"/>
    </location>
</feature>
<dbReference type="GeneID" id="19319351"/>
<dbReference type="InterPro" id="IPR036864">
    <property type="entry name" value="Zn2-C6_fun-type_DNA-bd_sf"/>
</dbReference>
<dbReference type="CDD" id="cd00067">
    <property type="entry name" value="GAL4"/>
    <property type="match status" value="1"/>
</dbReference>
<evidence type="ECO:0000256" key="2">
    <source>
        <dbReference type="SAM" id="MobiDB-lite"/>
    </source>
</evidence>
<dbReference type="InterPro" id="IPR001138">
    <property type="entry name" value="Zn2Cys6_DnaBD"/>
</dbReference>
<dbReference type="Proteomes" id="UP000053664">
    <property type="component" value="Unassembled WGS sequence"/>
</dbReference>
<dbReference type="PANTHER" id="PTHR47785">
    <property type="entry name" value="ZN(II)2CYS6 TRANSCRIPTION FACTOR (EUROFUNG)-RELATED-RELATED"/>
    <property type="match status" value="1"/>
</dbReference>
<protein>
    <recommendedName>
        <fullName evidence="3">Zn(2)-C6 fungal-type domain-containing protein</fullName>
    </recommendedName>
</protein>
<dbReference type="HOGENOM" id="CLU_631806_0_0_1"/>
<evidence type="ECO:0000256" key="1">
    <source>
        <dbReference type="SAM" id="Coils"/>
    </source>
</evidence>
<accession>A0A061H428</accession>
<dbReference type="GO" id="GO:0000981">
    <property type="term" value="F:DNA-binding transcription factor activity, RNA polymerase II-specific"/>
    <property type="evidence" value="ECO:0007669"/>
    <property type="project" value="InterPro"/>
</dbReference>
<keyword evidence="1" id="KW-0175">Coiled coil</keyword>
<dbReference type="PROSITE" id="PS00463">
    <property type="entry name" value="ZN2_CY6_FUNGAL_1"/>
    <property type="match status" value="1"/>
</dbReference>
<dbReference type="GO" id="GO:0008270">
    <property type="term" value="F:zinc ion binding"/>
    <property type="evidence" value="ECO:0007669"/>
    <property type="project" value="InterPro"/>
</dbReference>
<feature type="domain" description="Zn(2)-C6 fungal-type" evidence="3">
    <location>
        <begin position="108"/>
        <end position="138"/>
    </location>
</feature>
<dbReference type="OrthoDB" id="2441642at2759"/>
<feature type="region of interest" description="Disordered" evidence="2">
    <location>
        <begin position="1"/>
        <end position="73"/>
    </location>
</feature>
<gene>
    <name evidence="4" type="ORF">PFL1_05255</name>
</gene>
<dbReference type="EMBL" id="KE361640">
    <property type="protein sequence ID" value="EPQ27333.1"/>
    <property type="molecule type" value="Genomic_DNA"/>
</dbReference>
<dbReference type="KEGG" id="pfp:PFL1_05255"/>
<dbReference type="AlphaFoldDB" id="A0A061H428"/>
<dbReference type="Gene3D" id="4.10.240.10">
    <property type="entry name" value="Zn(2)-C6 fungal-type DNA-binding domain"/>
    <property type="match status" value="1"/>
</dbReference>
<organism evidence="4 5">
    <name type="scientific">Pseudozyma flocculosa PF-1</name>
    <dbReference type="NCBI Taxonomy" id="1277687"/>
    <lineage>
        <taxon>Eukaryota</taxon>
        <taxon>Fungi</taxon>
        <taxon>Dikarya</taxon>
        <taxon>Basidiomycota</taxon>
        <taxon>Ustilaginomycotina</taxon>
        <taxon>Ustilaginomycetes</taxon>
        <taxon>Ustilaginales</taxon>
        <taxon>Ustilaginaceae</taxon>
        <taxon>Pseudozyma</taxon>
    </lineage>
</organism>
<proteinExistence type="predicted"/>
<evidence type="ECO:0000313" key="5">
    <source>
        <dbReference type="Proteomes" id="UP000053664"/>
    </source>
</evidence>
<name>A0A061H428_9BASI</name>
<dbReference type="PROSITE" id="PS50048">
    <property type="entry name" value="ZN2_CY6_FUNGAL_2"/>
    <property type="match status" value="1"/>
</dbReference>
<dbReference type="Pfam" id="PF00172">
    <property type="entry name" value="Zn_clus"/>
    <property type="match status" value="1"/>
</dbReference>
<dbReference type="SMART" id="SM00066">
    <property type="entry name" value="GAL4"/>
    <property type="match status" value="1"/>
</dbReference>
<reference evidence="4 5" key="1">
    <citation type="journal article" date="2013" name="Plant Cell">
        <title>The transition from a phytopathogenic smut ancestor to an anamorphic biocontrol agent deciphered by comparative whole-genome analysis.</title>
        <authorList>
            <person name="Lefebvre F."/>
            <person name="Joly D.L."/>
            <person name="Labbe C."/>
            <person name="Teichmann B."/>
            <person name="Linning R."/>
            <person name="Belzile F."/>
            <person name="Bakkeren G."/>
            <person name="Belanger R.R."/>
        </authorList>
    </citation>
    <scope>NUCLEOTIDE SEQUENCE [LARGE SCALE GENOMIC DNA]</scope>
    <source>
        <strain evidence="4 5">PF-1</strain>
    </source>
</reference>
<sequence length="434" mass="45796">MPPLRRPAAKPSRPSPASGGSADEPSPNRRQRPLDSDATSASAPSATSTAASSSTGTTTARSSNASTPSLPGVLVVPSLATSVAASSTRATSDAENRPGVKHKRTLRACERCRMRKQRCDSDHPPCPSCLKGGHECIYSGGSGIDPKRLEDLERNNVKLREENEALKRENEGLRGARTDEGAAHPRDNALPPAILSSVSGMLSSIPVAPVSPSELCSGAASRLSIDELLTRFDRSRAQGRGITSTIIDIPAGGNDSVEYDQVARGDTRLGLVAMTRLRSISLHVISAADSSCIDSSKREVGLAAATTVAEPGLAGADLDGTLYGTSHRVAASAAQEAALLRRAVGYLACRTPFLPNLSVIESWHRHFHSRALQPAVGGQQRPASESHRAEEVVPAADLDVWHEIILACLCFLGAVLDRCASPERVEYAKVSETR</sequence>
<dbReference type="RefSeq" id="XP_007880974.1">
    <property type="nucleotide sequence ID" value="XM_007882783.1"/>
</dbReference>
<feature type="compositionally biased region" description="Low complexity" evidence="2">
    <location>
        <begin position="36"/>
        <end position="73"/>
    </location>
</feature>
<dbReference type="SUPFAM" id="SSF57701">
    <property type="entry name" value="Zn2/Cys6 DNA-binding domain"/>
    <property type="match status" value="1"/>
</dbReference>
<evidence type="ECO:0000259" key="3">
    <source>
        <dbReference type="PROSITE" id="PS50048"/>
    </source>
</evidence>
<evidence type="ECO:0000313" key="4">
    <source>
        <dbReference type="EMBL" id="EPQ27333.1"/>
    </source>
</evidence>
<dbReference type="InterPro" id="IPR053181">
    <property type="entry name" value="EcdB-like_regulator"/>
</dbReference>
<feature type="coiled-coil region" evidence="1">
    <location>
        <begin position="149"/>
        <end position="176"/>
    </location>
</feature>